<evidence type="ECO:0000256" key="1">
    <source>
        <dbReference type="SAM" id="MobiDB-lite"/>
    </source>
</evidence>
<gene>
    <name evidence="2" type="ORF">JQ615_41615</name>
</gene>
<keyword evidence="3" id="KW-1185">Reference proteome</keyword>
<proteinExistence type="predicted"/>
<name>A0ABS5FYC5_9BRAD</name>
<evidence type="ECO:0000313" key="2">
    <source>
        <dbReference type="EMBL" id="MBR0801832.1"/>
    </source>
</evidence>
<feature type="region of interest" description="Disordered" evidence="1">
    <location>
        <begin position="1"/>
        <end position="27"/>
    </location>
</feature>
<reference evidence="3" key="1">
    <citation type="journal article" date="2021" name="ISME J.">
        <title>Evolutionary origin and ecological implication of a unique nif island in free-living Bradyrhizobium lineages.</title>
        <authorList>
            <person name="Tao J."/>
        </authorList>
    </citation>
    <scope>NUCLEOTIDE SEQUENCE [LARGE SCALE GENOMIC DNA]</scope>
    <source>
        <strain evidence="3">SZCCT0434</strain>
    </source>
</reference>
<protein>
    <submittedName>
        <fullName evidence="2">Uncharacterized protein</fullName>
    </submittedName>
</protein>
<accession>A0ABS5FYC5</accession>
<dbReference type="RefSeq" id="WP_212495726.1">
    <property type="nucleotide sequence ID" value="NZ_JAFCJH010000114.1"/>
</dbReference>
<sequence>MPPEKRRSPAAANGGANRKSQCPSSTEALKYNPDEFEAIVTAYVGQKSLGAIDQVDGVHYARTADEVGLGAFKTRQAAALANRESAD</sequence>
<organism evidence="2 3">
    <name type="scientific">Bradyrhizobium jicamae</name>
    <dbReference type="NCBI Taxonomy" id="280332"/>
    <lineage>
        <taxon>Bacteria</taxon>
        <taxon>Pseudomonadati</taxon>
        <taxon>Pseudomonadota</taxon>
        <taxon>Alphaproteobacteria</taxon>
        <taxon>Hyphomicrobiales</taxon>
        <taxon>Nitrobacteraceae</taxon>
        <taxon>Bradyrhizobium</taxon>
    </lineage>
</organism>
<comment type="caution">
    <text evidence="2">The sequence shown here is derived from an EMBL/GenBank/DDBJ whole genome shotgun (WGS) entry which is preliminary data.</text>
</comment>
<evidence type="ECO:0000313" key="3">
    <source>
        <dbReference type="Proteomes" id="UP001315278"/>
    </source>
</evidence>
<dbReference type="Proteomes" id="UP001315278">
    <property type="component" value="Unassembled WGS sequence"/>
</dbReference>
<feature type="compositionally biased region" description="Polar residues" evidence="1">
    <location>
        <begin position="18"/>
        <end position="27"/>
    </location>
</feature>
<dbReference type="EMBL" id="JAFCJH010000114">
    <property type="protein sequence ID" value="MBR0801832.1"/>
    <property type="molecule type" value="Genomic_DNA"/>
</dbReference>